<feature type="region of interest" description="Disordered" evidence="1">
    <location>
        <begin position="686"/>
        <end position="758"/>
    </location>
</feature>
<protein>
    <submittedName>
        <fullName evidence="3">Uncharacterized protein LOC106814259</fullName>
    </submittedName>
</protein>
<feature type="region of interest" description="Disordered" evidence="1">
    <location>
        <begin position="394"/>
        <end position="448"/>
    </location>
</feature>
<evidence type="ECO:0000313" key="3">
    <source>
        <dbReference type="RefSeq" id="XP_014674041.1"/>
    </source>
</evidence>
<feature type="compositionally biased region" description="Gly residues" evidence="1">
    <location>
        <begin position="154"/>
        <end position="163"/>
    </location>
</feature>
<dbReference type="RefSeq" id="XP_014674041.1">
    <property type="nucleotide sequence ID" value="XM_014818555.1"/>
</dbReference>
<sequence length="758" mass="81467">MMTTNRTLPSIDLDALLETVIDGRTEEEEEEEEEYSYRLWSSDSEGLVDDPQEVASYEVTGLSREELIHRSPHIEYWAPSVGRHHTLSPIYESRDVSSRYGRSVCIIAQPRETLDDEEGGRREPLIKDGVGGGRGEALSAEGRGGGKSESLIKEGGGGGGGTRGHLPPSYTETQRNILTGRTKRCCGVNCGACEHRAETDNTHANTQHTTKPPDRSPFTPRGGDTDTYPAVPGERTSKDVVALREEMATKAEIGPHDYLSDGRWTASKDALGVSGYPSKYPVPRQAISRIDQEAPPISGRNSNNLPSPRRASVPDDTAVSSPREVKSSPAGRADGGAPCQRMKEGEPVEDFEFVDAPRLYTPPPEYTSAGGVTEVAAAVSPCDDEAGMRRAVAAKAAASPARAEVRSLVVRDRASDDPDPTDRTSSKTKAEANRAAAPKTSSSAKTNGVRDDVEIIIDFVPADGDNAPPDKGYRFQRAKELTRVLSSPASSGAVVTKALAKTLPGDIPHCAGKVRTLASQYEDEDKRSKEVSATQPETAATARDVVVQTRDTASAATRDNVAATRDAMVTRDSEAATRYSAAVTRDAMMIRNTPAATHDSTAATRHSEAASGVATPLDVIPVKAGGEIADRLFQEMRAYEKVRAAREHADPPRRDPAVTQEVPLSEKAISRMTANEKMRAVQAIITSREATPEPRGDDPDPTPPHPSRSPERVVQSERDYEELEVTSSYVGDEVAGETRDGSYTGEPFRSSPAELCGG</sequence>
<dbReference type="GeneID" id="106814259"/>
<gene>
    <name evidence="3" type="primary">LOC106814259</name>
</gene>
<organism evidence="2 3">
    <name type="scientific">Priapulus caudatus</name>
    <name type="common">Priapulid worm</name>
    <dbReference type="NCBI Taxonomy" id="37621"/>
    <lineage>
        <taxon>Eukaryota</taxon>
        <taxon>Metazoa</taxon>
        <taxon>Ecdysozoa</taxon>
        <taxon>Scalidophora</taxon>
        <taxon>Priapulida</taxon>
        <taxon>Priapulimorpha</taxon>
        <taxon>Priapulimorphida</taxon>
        <taxon>Priapulidae</taxon>
        <taxon>Priapulus</taxon>
    </lineage>
</organism>
<dbReference type="Proteomes" id="UP000695022">
    <property type="component" value="Unplaced"/>
</dbReference>
<accession>A0ABM1EPC0</accession>
<reference evidence="3" key="1">
    <citation type="submission" date="2025-08" db="UniProtKB">
        <authorList>
            <consortium name="RefSeq"/>
        </authorList>
    </citation>
    <scope>IDENTIFICATION</scope>
</reference>
<feature type="region of interest" description="Disordered" evidence="1">
    <location>
        <begin position="520"/>
        <end position="539"/>
    </location>
</feature>
<feature type="region of interest" description="Disordered" evidence="1">
    <location>
        <begin position="114"/>
        <end position="171"/>
    </location>
</feature>
<feature type="region of interest" description="Disordered" evidence="1">
    <location>
        <begin position="201"/>
        <end position="238"/>
    </location>
</feature>
<proteinExistence type="predicted"/>
<feature type="region of interest" description="Disordered" evidence="1">
    <location>
        <begin position="289"/>
        <end position="369"/>
    </location>
</feature>
<evidence type="ECO:0000256" key="1">
    <source>
        <dbReference type="SAM" id="MobiDB-lite"/>
    </source>
</evidence>
<feature type="compositionally biased region" description="Basic and acidic residues" evidence="1">
    <location>
        <begin position="403"/>
        <end position="432"/>
    </location>
</feature>
<keyword evidence="2" id="KW-1185">Reference proteome</keyword>
<feature type="compositionally biased region" description="Low complexity" evidence="1">
    <location>
        <begin position="435"/>
        <end position="446"/>
    </location>
</feature>
<evidence type="ECO:0000313" key="2">
    <source>
        <dbReference type="Proteomes" id="UP000695022"/>
    </source>
</evidence>
<name>A0ABM1EPC0_PRICU</name>
<feature type="compositionally biased region" description="Basic and acidic residues" evidence="1">
    <location>
        <begin position="708"/>
        <end position="718"/>
    </location>
</feature>